<dbReference type="InterPro" id="IPR006461">
    <property type="entry name" value="PLAC_motif_containing"/>
</dbReference>
<feature type="compositionally biased region" description="Low complexity" evidence="1">
    <location>
        <begin position="1"/>
        <end position="12"/>
    </location>
</feature>
<proteinExistence type="predicted"/>
<evidence type="ECO:0000313" key="3">
    <source>
        <dbReference type="Proteomes" id="UP000800093"/>
    </source>
</evidence>
<protein>
    <recommendedName>
        <fullName evidence="4">PLAC8 family protein</fullName>
    </recommendedName>
</protein>
<dbReference type="AlphaFoldDB" id="A0A9P4K645"/>
<name>A0A9P4K645_9PLEO</name>
<organism evidence="2 3">
    <name type="scientific">Lojkania enalia</name>
    <dbReference type="NCBI Taxonomy" id="147567"/>
    <lineage>
        <taxon>Eukaryota</taxon>
        <taxon>Fungi</taxon>
        <taxon>Dikarya</taxon>
        <taxon>Ascomycota</taxon>
        <taxon>Pezizomycotina</taxon>
        <taxon>Dothideomycetes</taxon>
        <taxon>Pleosporomycetidae</taxon>
        <taxon>Pleosporales</taxon>
        <taxon>Pleosporales incertae sedis</taxon>
        <taxon>Lojkania</taxon>
    </lineage>
</organism>
<dbReference type="OrthoDB" id="1045822at2759"/>
<evidence type="ECO:0000256" key="1">
    <source>
        <dbReference type="SAM" id="MobiDB-lite"/>
    </source>
</evidence>
<dbReference type="Pfam" id="PF04749">
    <property type="entry name" value="PLAC8"/>
    <property type="match status" value="1"/>
</dbReference>
<dbReference type="NCBIfam" id="TIGR01571">
    <property type="entry name" value="A_thal_Cys_rich"/>
    <property type="match status" value="1"/>
</dbReference>
<dbReference type="EMBL" id="ML986639">
    <property type="protein sequence ID" value="KAF2262521.1"/>
    <property type="molecule type" value="Genomic_DNA"/>
</dbReference>
<reference evidence="3" key="1">
    <citation type="journal article" date="2020" name="Stud. Mycol.">
        <title>101 Dothideomycetes genomes: A test case for predicting lifestyles and emergence of pathogens.</title>
        <authorList>
            <person name="Haridas S."/>
            <person name="Albert R."/>
            <person name="Binder M."/>
            <person name="Bloem J."/>
            <person name="LaButti K."/>
            <person name="Salamov A."/>
            <person name="Andreopoulos B."/>
            <person name="Baker S."/>
            <person name="Barry K."/>
            <person name="Bills G."/>
            <person name="Bluhm B."/>
            <person name="Cannon C."/>
            <person name="Castanera R."/>
            <person name="Culley D."/>
            <person name="Daum C."/>
            <person name="Ezra D."/>
            <person name="Gonzalez J."/>
            <person name="Henrissat B."/>
            <person name="Kuo A."/>
            <person name="Liang C."/>
            <person name="Lipzen A."/>
            <person name="Lutzoni F."/>
            <person name="Magnuson J."/>
            <person name="Mondo S."/>
            <person name="Nolan M."/>
            <person name="Ohm R."/>
            <person name="Pangilinan J."/>
            <person name="Park H.-J."/>
            <person name="Ramirez L."/>
            <person name="Alfaro M."/>
            <person name="Sun H."/>
            <person name="Tritt A."/>
            <person name="Yoshinaga Y."/>
            <person name="Zwiers L.-H."/>
            <person name="Turgeon B."/>
            <person name="Goodwin S."/>
            <person name="Spatafora J."/>
            <person name="Crous P."/>
            <person name="Grigoriev I."/>
        </authorList>
    </citation>
    <scope>NUCLEOTIDE SEQUENCE [LARGE SCALE GENOMIC DNA]</scope>
    <source>
        <strain evidence="3">CBS 304.66</strain>
    </source>
</reference>
<evidence type="ECO:0000313" key="2">
    <source>
        <dbReference type="EMBL" id="KAF2262521.1"/>
    </source>
</evidence>
<sequence>MSSSPAPNSPAATLMATNPKLDASNHRPEGLVGELKKPTIETGEEEWRYALCDCFEDMRICRQVCYCPCFTFGKLAWRVQHDGDMEGYESCNQSVIPSPRSLSFFIKVLCILYYLACNSRVHWALLAMQISDIRRKYNIKGTCLKDWTKALCCHDCAMVQAERELKARENGAEKVVNEEPKLESMAMQPVRTLCSSGCCNGA</sequence>
<dbReference type="Proteomes" id="UP000800093">
    <property type="component" value="Unassembled WGS sequence"/>
</dbReference>
<comment type="caution">
    <text evidence="2">The sequence shown here is derived from an EMBL/GenBank/DDBJ whole genome shotgun (WGS) entry which is preliminary data.</text>
</comment>
<accession>A0A9P4K645</accession>
<gene>
    <name evidence="2" type="ORF">CC78DRAFT_582463</name>
</gene>
<dbReference type="PANTHER" id="PTHR15907">
    <property type="entry name" value="DUF614 FAMILY PROTEIN-RELATED"/>
    <property type="match status" value="1"/>
</dbReference>
<evidence type="ECO:0008006" key="4">
    <source>
        <dbReference type="Google" id="ProtNLM"/>
    </source>
</evidence>
<feature type="region of interest" description="Disordered" evidence="1">
    <location>
        <begin position="1"/>
        <end position="28"/>
    </location>
</feature>
<keyword evidence="3" id="KW-1185">Reference proteome</keyword>